<sequence>MHRKKDAAPCVFMDKPLAYHESVTLETLKDEVPGREEMNDQQTFPRIATGIAGLDDILGGGLPSRQMYLVEGDPGTGKTTLAMQFIIAGFERGEKCLYVTLSETEAELYASARSHGWDTAKLPLAEFVPAEASLSPEAQYTVFHPSEVELATTIKKLTDLIEEKKPARVVIDSLSELRLLASDTMRYRRQLLALKQFFAGRDATVLLLDDRTADGADKQLQSIAHGVLRLEKLQRSYGVNRRNIEIVKLRGAAFREGVHDYTIIRGGLRIYPRLIAAEHDDIFDENRVKSGVEALDTMFGGGISRGSTTLLVGPTGSGKSTLAMQYAYAAASRGERAIVYSFDEIKRTACMRAEALGMRVNEQIEKGTLAISQIDPAELSPGEFIWQIRSDVNDRDTRVVVIDSLNGFVNAMPGERDINLSLHELLAYLNQKGIITFLILTQRGLVGSMTADVDVSYLADTVIILRYFEVRGEIRQAISVLKQRIGEHEHTIRELSFGGDGVRIGEPLTNFRGVLTGVPELLGDDAAHAY</sequence>
<dbReference type="Pfam" id="PF06745">
    <property type="entry name" value="ATPase"/>
    <property type="match status" value="2"/>
</dbReference>
<feature type="domain" description="KaiC" evidence="7">
    <location>
        <begin position="286"/>
        <end position="518"/>
    </location>
</feature>
<dbReference type="SMART" id="SM00382">
    <property type="entry name" value="AAA"/>
    <property type="match status" value="2"/>
</dbReference>
<evidence type="ECO:0000256" key="2">
    <source>
        <dbReference type="ARBA" id="ARBA00022553"/>
    </source>
</evidence>
<evidence type="ECO:0000256" key="1">
    <source>
        <dbReference type="ARBA" id="ARBA00012513"/>
    </source>
</evidence>
<protein>
    <recommendedName>
        <fullName evidence="1">non-specific serine/threonine protein kinase</fullName>
        <ecNumber evidence="1">2.7.11.1</ecNumber>
    </recommendedName>
</protein>
<evidence type="ECO:0000256" key="5">
    <source>
        <dbReference type="ARBA" id="ARBA00022777"/>
    </source>
</evidence>
<evidence type="ECO:0000256" key="6">
    <source>
        <dbReference type="ARBA" id="ARBA00022801"/>
    </source>
</evidence>
<evidence type="ECO:0000313" key="8">
    <source>
        <dbReference type="EMBL" id="MFC6645312.1"/>
    </source>
</evidence>
<dbReference type="InterPro" id="IPR027417">
    <property type="entry name" value="P-loop_NTPase"/>
</dbReference>
<keyword evidence="9" id="KW-1185">Reference proteome</keyword>
<dbReference type="PANTHER" id="PTHR42926">
    <property type="match status" value="1"/>
</dbReference>
<keyword evidence="6" id="KW-0378">Hydrolase</keyword>
<gene>
    <name evidence="8" type="ORF">ACFQBQ_06865</name>
</gene>
<dbReference type="InterPro" id="IPR051347">
    <property type="entry name" value="Circadian_clock_KaiC-rel"/>
</dbReference>
<evidence type="ECO:0000256" key="3">
    <source>
        <dbReference type="ARBA" id="ARBA00022679"/>
    </source>
</evidence>
<dbReference type="InterPro" id="IPR010624">
    <property type="entry name" value="KaiC_dom"/>
</dbReference>
<name>A0ABW1Z769_9BACT</name>
<dbReference type="Proteomes" id="UP001596391">
    <property type="component" value="Unassembled WGS sequence"/>
</dbReference>
<accession>A0ABW1Z769</accession>
<dbReference type="InterPro" id="IPR003593">
    <property type="entry name" value="AAA+_ATPase"/>
</dbReference>
<keyword evidence="2" id="KW-0597">Phosphoprotein</keyword>
<evidence type="ECO:0000256" key="4">
    <source>
        <dbReference type="ARBA" id="ARBA00022737"/>
    </source>
</evidence>
<dbReference type="EMBL" id="JBHSWI010000001">
    <property type="protein sequence ID" value="MFC6645312.1"/>
    <property type="molecule type" value="Genomic_DNA"/>
</dbReference>
<dbReference type="CDD" id="cd19488">
    <property type="entry name" value="KaiC-like_N"/>
    <property type="match status" value="1"/>
</dbReference>
<dbReference type="Gene3D" id="3.40.50.300">
    <property type="entry name" value="P-loop containing nucleotide triphosphate hydrolases"/>
    <property type="match status" value="2"/>
</dbReference>
<reference evidence="9" key="1">
    <citation type="journal article" date="2019" name="Int. J. Syst. Evol. Microbiol.">
        <title>The Global Catalogue of Microorganisms (GCM) 10K type strain sequencing project: providing services to taxonomists for standard genome sequencing and annotation.</title>
        <authorList>
            <consortium name="The Broad Institute Genomics Platform"/>
            <consortium name="The Broad Institute Genome Sequencing Center for Infectious Disease"/>
            <person name="Wu L."/>
            <person name="Ma J."/>
        </authorList>
    </citation>
    <scope>NUCLEOTIDE SEQUENCE [LARGE SCALE GENOMIC DNA]</scope>
    <source>
        <strain evidence="9">CGMCC 1.16026</strain>
    </source>
</reference>
<dbReference type="PIRSF" id="PIRSF039117">
    <property type="entry name" value="KaiC"/>
    <property type="match status" value="1"/>
</dbReference>
<proteinExistence type="predicted"/>
<keyword evidence="5" id="KW-0418">Kinase</keyword>
<organism evidence="8 9">
    <name type="scientific">Granulicella cerasi</name>
    <dbReference type="NCBI Taxonomy" id="741063"/>
    <lineage>
        <taxon>Bacteria</taxon>
        <taxon>Pseudomonadati</taxon>
        <taxon>Acidobacteriota</taxon>
        <taxon>Terriglobia</taxon>
        <taxon>Terriglobales</taxon>
        <taxon>Acidobacteriaceae</taxon>
        <taxon>Granulicella</taxon>
    </lineage>
</organism>
<dbReference type="InterPro" id="IPR030665">
    <property type="entry name" value="KaiC"/>
</dbReference>
<keyword evidence="4" id="KW-0677">Repeat</keyword>
<feature type="domain" description="KaiC" evidence="7">
    <location>
        <begin position="45"/>
        <end position="284"/>
    </location>
</feature>
<dbReference type="InterPro" id="IPR014774">
    <property type="entry name" value="KaiC-like_dom"/>
</dbReference>
<dbReference type="EC" id="2.7.11.1" evidence="1"/>
<dbReference type="RefSeq" id="WP_263371691.1">
    <property type="nucleotide sequence ID" value="NZ_JAGSYD010000003.1"/>
</dbReference>
<comment type="caution">
    <text evidence="8">The sequence shown here is derived from an EMBL/GenBank/DDBJ whole genome shotgun (WGS) entry which is preliminary data.</text>
</comment>
<evidence type="ECO:0000313" key="9">
    <source>
        <dbReference type="Proteomes" id="UP001596391"/>
    </source>
</evidence>
<dbReference type="SUPFAM" id="SSF52540">
    <property type="entry name" value="P-loop containing nucleoside triphosphate hydrolases"/>
    <property type="match status" value="2"/>
</dbReference>
<dbReference type="PROSITE" id="PS51146">
    <property type="entry name" value="KAIC"/>
    <property type="match status" value="2"/>
</dbReference>
<dbReference type="PANTHER" id="PTHR42926:SF1">
    <property type="entry name" value="CIRCADIAN CLOCK OSCILLATOR PROTEIN KAIC 1"/>
    <property type="match status" value="1"/>
</dbReference>
<keyword evidence="3" id="KW-0808">Transferase</keyword>
<evidence type="ECO:0000259" key="7">
    <source>
        <dbReference type="PROSITE" id="PS51146"/>
    </source>
</evidence>